<reference evidence="3 4" key="1">
    <citation type="submission" date="2024-08" db="EMBL/GenBank/DDBJ databases">
        <authorList>
            <person name="Cucini C."/>
            <person name="Frati F."/>
        </authorList>
    </citation>
    <scope>NUCLEOTIDE SEQUENCE [LARGE SCALE GENOMIC DNA]</scope>
</reference>
<gene>
    <name evidence="3" type="ORF">ODALV1_LOCUS22163</name>
</gene>
<dbReference type="SMART" id="SM00751">
    <property type="entry name" value="BSD"/>
    <property type="match status" value="1"/>
</dbReference>
<dbReference type="InterPro" id="IPR035925">
    <property type="entry name" value="BSD_dom_sf"/>
</dbReference>
<name>A0ABP1RH93_9HEXA</name>
<accession>A0ABP1RH93</accession>
<proteinExistence type="predicted"/>
<evidence type="ECO:0000256" key="1">
    <source>
        <dbReference type="SAM" id="MobiDB-lite"/>
    </source>
</evidence>
<dbReference type="PANTHER" id="PTHR16019">
    <property type="entry name" value="SYNAPSE-ASSOCIATED PROTEIN"/>
    <property type="match status" value="1"/>
</dbReference>
<feature type="compositionally biased region" description="Low complexity" evidence="1">
    <location>
        <begin position="286"/>
        <end position="295"/>
    </location>
</feature>
<evidence type="ECO:0000259" key="2">
    <source>
        <dbReference type="PROSITE" id="PS50858"/>
    </source>
</evidence>
<sequence length="316" mass="34822">MFEKLPCSLLLIVSQISDVMEPEAKTSISIPSAKIQNPGLVEESGTGDSLPLTHPESFKEIAHEDINLEGAGGNKEPDSENTFGSAVAGLSNWFSSTVSTAKEKSSEMYEYLKEDFSEISLTVSEASKDLKEKLKIDDQSFKHAVESVTSTASLVLDQMSNIFGVGPDDGDDDEEITVGGPTTGGIVDRVQAKIYSLAIEEDAFLKDPEDTKAFENWLQSFDLDKKNCEMSDLMTANPHLQLHYSHLVPGKVSHLVFWHRFYYRVHEIQVAEQERRSGEEEECRKSLSSSSSAATKGKESEDVFIDANSEDSAAEH</sequence>
<comment type="caution">
    <text evidence="3">The sequence shown here is derived from an EMBL/GenBank/DDBJ whole genome shotgun (WGS) entry which is preliminary data.</text>
</comment>
<evidence type="ECO:0000313" key="3">
    <source>
        <dbReference type="EMBL" id="CAL8128281.1"/>
    </source>
</evidence>
<dbReference type="InterPro" id="IPR005607">
    <property type="entry name" value="BSD_dom"/>
</dbReference>
<dbReference type="PANTHER" id="PTHR16019:SF5">
    <property type="entry name" value="BSD DOMAIN-CONTAINING PROTEIN 1"/>
    <property type="match status" value="1"/>
</dbReference>
<dbReference type="Gene3D" id="1.10.3970.10">
    <property type="entry name" value="BSD domain"/>
    <property type="match status" value="1"/>
</dbReference>
<dbReference type="SUPFAM" id="SSF140383">
    <property type="entry name" value="BSD domain-like"/>
    <property type="match status" value="1"/>
</dbReference>
<feature type="compositionally biased region" description="Basic and acidic residues" evidence="1">
    <location>
        <begin position="273"/>
        <end position="285"/>
    </location>
</feature>
<feature type="region of interest" description="Disordered" evidence="1">
    <location>
        <begin position="273"/>
        <end position="316"/>
    </location>
</feature>
<dbReference type="EMBL" id="CAXLJM020000075">
    <property type="protein sequence ID" value="CAL8128281.1"/>
    <property type="molecule type" value="Genomic_DNA"/>
</dbReference>
<organism evidence="3 4">
    <name type="scientific">Orchesella dallaii</name>
    <dbReference type="NCBI Taxonomy" id="48710"/>
    <lineage>
        <taxon>Eukaryota</taxon>
        <taxon>Metazoa</taxon>
        <taxon>Ecdysozoa</taxon>
        <taxon>Arthropoda</taxon>
        <taxon>Hexapoda</taxon>
        <taxon>Collembola</taxon>
        <taxon>Entomobryomorpha</taxon>
        <taxon>Entomobryoidea</taxon>
        <taxon>Orchesellidae</taxon>
        <taxon>Orchesellinae</taxon>
        <taxon>Orchesella</taxon>
    </lineage>
</organism>
<evidence type="ECO:0000313" key="4">
    <source>
        <dbReference type="Proteomes" id="UP001642540"/>
    </source>
</evidence>
<protein>
    <recommendedName>
        <fullName evidence="2">BSD domain-containing protein</fullName>
    </recommendedName>
</protein>
<dbReference type="Pfam" id="PF03909">
    <property type="entry name" value="BSD"/>
    <property type="match status" value="1"/>
</dbReference>
<keyword evidence="4" id="KW-1185">Reference proteome</keyword>
<dbReference type="InterPro" id="IPR051494">
    <property type="entry name" value="BSD_domain-containing"/>
</dbReference>
<dbReference type="PROSITE" id="PS50858">
    <property type="entry name" value="BSD"/>
    <property type="match status" value="1"/>
</dbReference>
<dbReference type="Proteomes" id="UP001642540">
    <property type="component" value="Unassembled WGS sequence"/>
</dbReference>
<feature type="domain" description="BSD" evidence="2">
    <location>
        <begin position="217"/>
        <end position="269"/>
    </location>
</feature>